<keyword evidence="2" id="KW-0444">Lipid biosynthesis</keyword>
<feature type="transmembrane region" description="Helical" evidence="9">
    <location>
        <begin position="261"/>
        <end position="287"/>
    </location>
</feature>
<gene>
    <name evidence="10" type="ORF">C2E21_9131</name>
</gene>
<dbReference type="PANTHER" id="PTHR12714">
    <property type="entry name" value="PROTEIN-S ISOPRENYLCYSTEINE O-METHYLTRANSFERASE"/>
    <property type="match status" value="1"/>
</dbReference>
<dbReference type="GO" id="GO:0012505">
    <property type="term" value="C:endomembrane system"/>
    <property type="evidence" value="ECO:0007669"/>
    <property type="project" value="UniProtKB-SubCell"/>
</dbReference>
<dbReference type="AlphaFoldDB" id="A0A2P6TC12"/>
<dbReference type="Gene3D" id="1.20.120.1630">
    <property type="match status" value="1"/>
</dbReference>
<evidence type="ECO:0000313" key="11">
    <source>
        <dbReference type="Proteomes" id="UP000239899"/>
    </source>
</evidence>
<dbReference type="InterPro" id="IPR007318">
    <property type="entry name" value="Phopholipid_MeTrfase"/>
</dbReference>
<feature type="transmembrane region" description="Helical" evidence="9">
    <location>
        <begin position="125"/>
        <end position="143"/>
    </location>
</feature>
<dbReference type="Pfam" id="PF04191">
    <property type="entry name" value="PEMT"/>
    <property type="match status" value="1"/>
</dbReference>
<evidence type="ECO:0000256" key="2">
    <source>
        <dbReference type="ARBA" id="ARBA00022516"/>
    </source>
</evidence>
<dbReference type="UniPathway" id="UPA00753"/>
<proteinExistence type="predicted"/>
<protein>
    <submittedName>
        <fullName evidence="10">Uncharacterized protein</fullName>
    </submittedName>
</protein>
<evidence type="ECO:0000256" key="4">
    <source>
        <dbReference type="ARBA" id="ARBA00022989"/>
    </source>
</evidence>
<keyword evidence="4 9" id="KW-1133">Transmembrane helix</keyword>
<feature type="transmembrane region" description="Helical" evidence="9">
    <location>
        <begin position="315"/>
        <end position="333"/>
    </location>
</feature>
<keyword evidence="5" id="KW-0443">Lipid metabolism</keyword>
<feature type="transmembrane region" description="Helical" evidence="9">
    <location>
        <begin position="206"/>
        <end position="231"/>
    </location>
</feature>
<reference evidence="10 11" key="1">
    <citation type="journal article" date="2018" name="Plant J.">
        <title>Genome sequences of Chlorella sorokiniana UTEX 1602 and Micractinium conductrix SAG 241.80: implications to maltose excretion by a green alga.</title>
        <authorList>
            <person name="Arriola M.B."/>
            <person name="Velmurugan N."/>
            <person name="Zhang Y."/>
            <person name="Plunkett M.H."/>
            <person name="Hondzo H."/>
            <person name="Barney B.M."/>
        </authorList>
    </citation>
    <scope>NUCLEOTIDE SEQUENCE [LARGE SCALE GENOMIC DNA]</scope>
    <source>
        <strain evidence="11">UTEX 1602</strain>
    </source>
</reference>
<evidence type="ECO:0000256" key="8">
    <source>
        <dbReference type="ARBA" id="ARBA00023264"/>
    </source>
</evidence>
<organism evidence="10 11">
    <name type="scientific">Chlorella sorokiniana</name>
    <name type="common">Freshwater green alga</name>
    <dbReference type="NCBI Taxonomy" id="3076"/>
    <lineage>
        <taxon>Eukaryota</taxon>
        <taxon>Viridiplantae</taxon>
        <taxon>Chlorophyta</taxon>
        <taxon>core chlorophytes</taxon>
        <taxon>Trebouxiophyceae</taxon>
        <taxon>Chlorellales</taxon>
        <taxon>Chlorellaceae</taxon>
        <taxon>Chlorella clade</taxon>
        <taxon>Chlorella</taxon>
    </lineage>
</organism>
<evidence type="ECO:0000256" key="5">
    <source>
        <dbReference type="ARBA" id="ARBA00023098"/>
    </source>
</evidence>
<comment type="caution">
    <text evidence="10">The sequence shown here is derived from an EMBL/GenBank/DDBJ whole genome shotgun (WGS) entry which is preliminary data.</text>
</comment>
<evidence type="ECO:0000256" key="9">
    <source>
        <dbReference type="SAM" id="Phobius"/>
    </source>
</evidence>
<keyword evidence="3 9" id="KW-0812">Transmembrane</keyword>
<keyword evidence="11" id="KW-1185">Reference proteome</keyword>
<dbReference type="GO" id="GO:0006656">
    <property type="term" value="P:phosphatidylcholine biosynthetic process"/>
    <property type="evidence" value="ECO:0007669"/>
    <property type="project" value="UniProtKB-UniPathway"/>
</dbReference>
<name>A0A2P6TC12_CHLSO</name>
<feature type="transmembrane region" description="Helical" evidence="9">
    <location>
        <begin position="175"/>
        <end position="194"/>
    </location>
</feature>
<evidence type="ECO:0000256" key="7">
    <source>
        <dbReference type="ARBA" id="ARBA00023209"/>
    </source>
</evidence>
<dbReference type="EMBL" id="LHPG02000025">
    <property type="protein sequence ID" value="PRW20174.1"/>
    <property type="molecule type" value="Genomic_DNA"/>
</dbReference>
<sequence length="351" mass="38124">MRAQQARALACSPPACSGPLRGSRRGAAVSARLGAVPARARRLGAGAPPPLLLCPPAAAHAPGEPFQPERTFHKGVVEVPEEPAAVLGVTFSDIYYYINIAYWSCLLVSVLTGSDFFSQLAHFELYTAVMCGTSLLFTLYHTVKFAGDLRRHLQCRSILTLPAVRSEARADWRALLRYAWNALFWAGFVCWYAAPPVTSIVDYTGGPGAVMCLFGAALAVAAALQAGMFSFMGSPSVPRRLQTGGVYALLRHPQALGNMMFLIGFSIAGGALWASLVFCLAFAFYIATIVPAEERMLKEAFGDQYTHYAERVPRFAWALVLLLLLEGVMLWRYQPWAVPIEVAPPPPGRLA</sequence>
<dbReference type="GO" id="GO:0016740">
    <property type="term" value="F:transferase activity"/>
    <property type="evidence" value="ECO:0007669"/>
    <property type="project" value="UniProtKB-ARBA"/>
</dbReference>
<dbReference type="PANTHER" id="PTHR12714:SF24">
    <property type="entry name" value="SLR1182 PROTEIN"/>
    <property type="match status" value="1"/>
</dbReference>
<accession>A0A2P6TC12</accession>
<dbReference type="Proteomes" id="UP000239899">
    <property type="component" value="Unassembled WGS sequence"/>
</dbReference>
<feature type="transmembrane region" description="Helical" evidence="9">
    <location>
        <begin position="94"/>
        <end position="113"/>
    </location>
</feature>
<evidence type="ECO:0000313" key="10">
    <source>
        <dbReference type="EMBL" id="PRW20174.1"/>
    </source>
</evidence>
<keyword evidence="8" id="KW-1208">Phospholipid metabolism</keyword>
<dbReference type="OrthoDB" id="422086at2759"/>
<keyword evidence="6 9" id="KW-0472">Membrane</keyword>
<comment type="subcellular location">
    <subcellularLocation>
        <location evidence="1">Endomembrane system</location>
        <topology evidence="1">Multi-pass membrane protein</topology>
    </subcellularLocation>
</comment>
<evidence type="ECO:0000256" key="3">
    <source>
        <dbReference type="ARBA" id="ARBA00022692"/>
    </source>
</evidence>
<evidence type="ECO:0000256" key="6">
    <source>
        <dbReference type="ARBA" id="ARBA00023136"/>
    </source>
</evidence>
<evidence type="ECO:0000256" key="1">
    <source>
        <dbReference type="ARBA" id="ARBA00004127"/>
    </source>
</evidence>
<keyword evidence="7" id="KW-0594">Phospholipid biosynthesis</keyword>